<keyword evidence="2" id="KW-0540">Nuclease</keyword>
<keyword evidence="2" id="KW-0255">Endonuclease</keyword>
<accession>A0A5B0T8A3</accession>
<feature type="domain" description="HNH nuclease" evidence="1">
    <location>
        <begin position="83"/>
        <end position="123"/>
    </location>
</feature>
<dbReference type="Proteomes" id="UP000323297">
    <property type="component" value="Unassembled WGS sequence"/>
</dbReference>
<dbReference type="InterPro" id="IPR016177">
    <property type="entry name" value="DNA-bd_dom_sf"/>
</dbReference>
<dbReference type="AlphaFoldDB" id="A0A5B0T8A3"/>
<dbReference type="Gene3D" id="3.90.75.20">
    <property type="match status" value="1"/>
</dbReference>
<evidence type="ECO:0000313" key="2">
    <source>
        <dbReference type="EMBL" id="KAA1145364.1"/>
    </source>
</evidence>
<dbReference type="InterPro" id="IPR044925">
    <property type="entry name" value="His-Me_finger_sf"/>
</dbReference>
<dbReference type="SUPFAM" id="SSF54171">
    <property type="entry name" value="DNA-binding domain"/>
    <property type="match status" value="1"/>
</dbReference>
<dbReference type="GO" id="GO:0004519">
    <property type="term" value="F:endonuclease activity"/>
    <property type="evidence" value="ECO:0007669"/>
    <property type="project" value="UniProtKB-KW"/>
</dbReference>
<dbReference type="SUPFAM" id="SSF54060">
    <property type="entry name" value="His-Me finger endonucleases"/>
    <property type="match status" value="1"/>
</dbReference>
<dbReference type="EMBL" id="VTZD01000008">
    <property type="protein sequence ID" value="KAA1145364.1"/>
    <property type="molecule type" value="Genomic_DNA"/>
</dbReference>
<evidence type="ECO:0000259" key="1">
    <source>
        <dbReference type="Pfam" id="PF13392"/>
    </source>
</evidence>
<evidence type="ECO:0000313" key="3">
    <source>
        <dbReference type="Proteomes" id="UP000323297"/>
    </source>
</evidence>
<keyword evidence="2" id="KW-0378">Hydrolase</keyword>
<dbReference type="InterPro" id="IPR003615">
    <property type="entry name" value="HNH_nuc"/>
</dbReference>
<dbReference type="GO" id="GO:0003677">
    <property type="term" value="F:DNA binding"/>
    <property type="evidence" value="ECO:0007669"/>
    <property type="project" value="InterPro"/>
</dbReference>
<dbReference type="Pfam" id="PF13392">
    <property type="entry name" value="HNH_3"/>
    <property type="match status" value="1"/>
</dbReference>
<dbReference type="RefSeq" id="WP_121539944.1">
    <property type="nucleotide sequence ID" value="NZ_VTZD01000008.1"/>
</dbReference>
<name>A0A5B0T8A3_9ENTR</name>
<protein>
    <submittedName>
        <fullName evidence="2">HNH endonuclease</fullName>
    </submittedName>
</protein>
<organism evidence="2 3">
    <name type="scientific">Citrobacter portucalensis</name>
    <dbReference type="NCBI Taxonomy" id="1639133"/>
    <lineage>
        <taxon>Bacteria</taxon>
        <taxon>Pseudomonadati</taxon>
        <taxon>Pseudomonadota</taxon>
        <taxon>Gammaproteobacteria</taxon>
        <taxon>Enterobacterales</taxon>
        <taxon>Enterobacteriaceae</taxon>
        <taxon>Citrobacter</taxon>
        <taxon>Citrobacter freundii complex</taxon>
    </lineage>
</organism>
<sequence length="192" mass="22133">MTKPEISKWKNRNKTPITQDLLKNLIHYSPETGVFTWKPRERHFFQTDASFRAWNGTFPGKVAGKHVEGEYEKIMILGIRHASHRLAFLYVHGYLPRIVDHINGDIKDNRISNLRAATPSQNGHNKSLASNNKSGFKGVSWSNVHKRWEAYITLNYKRTRLGFFNEIEDAVSALEAARKVMVGEFAKNQQRP</sequence>
<gene>
    <name evidence="2" type="ORF">D3H66_06885</name>
</gene>
<proteinExistence type="predicted"/>
<comment type="caution">
    <text evidence="2">The sequence shown here is derived from an EMBL/GenBank/DDBJ whole genome shotgun (WGS) entry which is preliminary data.</text>
</comment>
<reference evidence="2 3" key="1">
    <citation type="submission" date="2019-08" db="EMBL/GenBank/DDBJ databases">
        <title>Draft genome sequence of Citrobacter portucalensis strain isolated from green turtle.</title>
        <authorList>
            <person name="Fernandes M.R."/>
            <person name="Sellera F.P."/>
            <person name="Goldeberg D.W."/>
            <person name="Costa D.C."/>
            <person name="Lincopan N."/>
        </authorList>
    </citation>
    <scope>NUCLEOTIDE SEQUENCE [LARGE SCALE GENOMIC DNA]</scope>
    <source>
        <strain evidence="2 3">TV06</strain>
    </source>
</reference>